<keyword evidence="2" id="KW-0677">Repeat</keyword>
<dbReference type="PANTHER" id="PTHR18896">
    <property type="entry name" value="PHOSPHOLIPASE D"/>
    <property type="match status" value="1"/>
</dbReference>
<evidence type="ECO:0000259" key="7">
    <source>
        <dbReference type="PROSITE" id="PS50003"/>
    </source>
</evidence>
<dbReference type="SMART" id="SM00155">
    <property type="entry name" value="PLDc"/>
    <property type="match status" value="2"/>
</dbReference>
<evidence type="ECO:0000256" key="5">
    <source>
        <dbReference type="ARBA" id="ARBA00023098"/>
    </source>
</evidence>
<dbReference type="EC" id="3.1.4.4" evidence="6"/>
<gene>
    <name evidence="9" type="ORF">M0R45_028493</name>
</gene>
<keyword evidence="3 6" id="KW-0378">Hydrolase</keyword>
<evidence type="ECO:0000313" key="9">
    <source>
        <dbReference type="EMBL" id="KAK9919919.1"/>
    </source>
</evidence>
<dbReference type="PROSITE" id="PS50003">
    <property type="entry name" value="PH_DOMAIN"/>
    <property type="match status" value="1"/>
</dbReference>
<evidence type="ECO:0000313" key="10">
    <source>
        <dbReference type="Proteomes" id="UP001457282"/>
    </source>
</evidence>
<dbReference type="EMBL" id="JBEDUW010000006">
    <property type="protein sequence ID" value="KAK9919919.1"/>
    <property type="molecule type" value="Genomic_DNA"/>
</dbReference>
<sequence>MSTEKLIPNGAVQSESFRQCGEHMPIFEELPVATIVSVSRPDTGDISPMLLSYTIEFQYKQFKWRLLKKASQVLYLHFALKKRAIIEEFHEKQEQVKEWLHSIGIADQTAVVQDDDEPDDGAVPLHNEDSVRNRYVPSRAALPIIRPALGGQQSISDRAKVAMQGYLNHFLGNMDLVNSREVCKFLEVSQLSFLQEYGPKLKEGYVMVKHLPKFSGSNSDVASCAGFFLGCCSNNWQKVWAVLKPGFLALLDDPFDTELLDIIVFNALPPSKGNGGSEMYLANQIKERSPLRYTFRVASGNQSLRLRTTSNAKVKDWVTAINDAGLRPHEGWCHPHRFGSFAPPRGLTDDGSQAQWFIDGQAAFEAIASSIEGAKSEIFITGWWLCPELYLRRPFKSNSSSRLDALLEAKAKQGVQIYILLYKEVSLALKINSLYSKKRLSNIHENVRVMRYPDRFPTGIYLWSHHEKLVIVDYQICYIGGLDLCFGRYDTIEHKVGDCPPSVWPGKDYYNPRESEPNSWEDTMKDELEREKVPRMPWHDVHCALWGPPCRDIARHFVQRWNHAKRNKAPNEQAIPLLMPQHHMVIPHYMGRSREIDIENKRIEENRDGIHRENSFSSLTPLQDIPLLLPQEADGVDAPRVDQKLSSQHMNHNHVDQPTGVSGNVSFSSMNGKAEALDPDTQMNGLIDDLYSMDLESGTNINLVAQSGLTSSNEWSESSEEGDHAVAAYDCGQTGPRTACKCQVIRSVSQWSAGTSQTEESIHNAYCSLIENAEHFVYIENQFFISGLSGDEIIQNRILEVLHRRIVLAHKEQKCFKVIVVMPLLPGFQGGVDDYGAATVRAIMHWQYRTISWEKYSILHKLKVLLGPKTHDYISFYGLRTYGRLSEGGPLSTSQVYVHSKVMIVDDRVALIGSSNINDRSLLGSRDSEIGVVIEDKEFLESSMDGQPWKAGKFSFSLRCSLWSEHLGLHAGEINQISDPVLDSTYKDLWLATAKANSIIYQDAFSCIPNDSIHSRAALRESMAFWKEKLGHTTIDLGIAPEKLESWENGEVNETDPMERLKCVRGHLVSFPLEFMNREDLRPVFNESEFYTSPQVFM</sequence>
<comment type="catalytic activity">
    <reaction evidence="1 6">
        <text>a 1,2-diacyl-sn-glycero-3-phosphocholine + H2O = a 1,2-diacyl-sn-glycero-3-phosphate + choline + H(+)</text>
        <dbReference type="Rhea" id="RHEA:14445"/>
        <dbReference type="ChEBI" id="CHEBI:15354"/>
        <dbReference type="ChEBI" id="CHEBI:15377"/>
        <dbReference type="ChEBI" id="CHEBI:15378"/>
        <dbReference type="ChEBI" id="CHEBI:57643"/>
        <dbReference type="ChEBI" id="CHEBI:58608"/>
        <dbReference type="EC" id="3.1.4.4"/>
    </reaction>
</comment>
<dbReference type="GO" id="GO:0005886">
    <property type="term" value="C:plasma membrane"/>
    <property type="evidence" value="ECO:0007669"/>
    <property type="project" value="TreeGrafter"/>
</dbReference>
<dbReference type="InterPro" id="IPR015679">
    <property type="entry name" value="PLipase_D_fam"/>
</dbReference>
<dbReference type="Pfam" id="PF00614">
    <property type="entry name" value="PLDc"/>
    <property type="match status" value="1"/>
</dbReference>
<proteinExistence type="inferred from homology"/>
<dbReference type="CDD" id="cd09138">
    <property type="entry name" value="PLDc_vPLD1_2_yPLD_like_1"/>
    <property type="match status" value="1"/>
</dbReference>
<dbReference type="FunFam" id="3.30.870.10:FF:000011">
    <property type="entry name" value="Phospholipase"/>
    <property type="match status" value="1"/>
</dbReference>
<dbReference type="InterPro" id="IPR001736">
    <property type="entry name" value="PLipase_D/transphosphatidylase"/>
</dbReference>
<dbReference type="SUPFAM" id="SSF56024">
    <property type="entry name" value="Phospholipase D/nuclease"/>
    <property type="match status" value="2"/>
</dbReference>
<dbReference type="GO" id="GO:0035556">
    <property type="term" value="P:intracellular signal transduction"/>
    <property type="evidence" value="ECO:0007669"/>
    <property type="project" value="InterPro"/>
</dbReference>
<dbReference type="PROSITE" id="PS50035">
    <property type="entry name" value="PLD"/>
    <property type="match status" value="2"/>
</dbReference>
<keyword evidence="5" id="KW-0443">Lipid metabolism</keyword>
<feature type="domain" description="PLD phosphodiesterase" evidence="8">
    <location>
        <begin position="461"/>
        <end position="488"/>
    </location>
</feature>
<dbReference type="Proteomes" id="UP001457282">
    <property type="component" value="Unassembled WGS sequence"/>
</dbReference>
<evidence type="ECO:0000259" key="8">
    <source>
        <dbReference type="PROSITE" id="PS50035"/>
    </source>
</evidence>
<dbReference type="CDD" id="cd01254">
    <property type="entry name" value="PH_PLD"/>
    <property type="match status" value="1"/>
</dbReference>
<dbReference type="GO" id="GO:0006654">
    <property type="term" value="P:phosphatidic acid biosynthetic process"/>
    <property type="evidence" value="ECO:0007669"/>
    <property type="project" value="InterPro"/>
</dbReference>
<dbReference type="InterPro" id="IPR016555">
    <property type="entry name" value="PLipase_D_euk"/>
</dbReference>
<keyword evidence="4 6" id="KW-0442">Lipid degradation</keyword>
<dbReference type="InterPro" id="IPR011993">
    <property type="entry name" value="PH-like_dom_sf"/>
</dbReference>
<dbReference type="SUPFAM" id="SSF50729">
    <property type="entry name" value="PH domain-like"/>
    <property type="match status" value="1"/>
</dbReference>
<dbReference type="Gene3D" id="2.30.29.30">
    <property type="entry name" value="Pleckstrin-homology domain (PH domain)/Phosphotyrosine-binding domain (PTB)"/>
    <property type="match status" value="1"/>
</dbReference>
<dbReference type="Gene3D" id="3.30.870.10">
    <property type="entry name" value="Endonuclease Chain A"/>
    <property type="match status" value="2"/>
</dbReference>
<dbReference type="AlphaFoldDB" id="A0AAW1W8X1"/>
<comment type="caution">
    <text evidence="9">The sequence shown here is derived from an EMBL/GenBank/DDBJ whole genome shotgun (WGS) entry which is preliminary data.</text>
</comment>
<dbReference type="SMART" id="SM00233">
    <property type="entry name" value="PH"/>
    <property type="match status" value="1"/>
</dbReference>
<dbReference type="PIRSF" id="PIRSF009376">
    <property type="entry name" value="Phospholipase_D_euk"/>
    <property type="match status" value="1"/>
</dbReference>
<dbReference type="InterPro" id="IPR001849">
    <property type="entry name" value="PH_domain"/>
</dbReference>
<evidence type="ECO:0000256" key="1">
    <source>
        <dbReference type="ARBA" id="ARBA00000798"/>
    </source>
</evidence>
<accession>A0AAW1W8X1</accession>
<dbReference type="GO" id="GO:0004630">
    <property type="term" value="F:phospholipase D activity"/>
    <property type="evidence" value="ECO:0007669"/>
    <property type="project" value="UniProtKB-UniRule"/>
</dbReference>
<organism evidence="9 10">
    <name type="scientific">Rubus argutus</name>
    <name type="common">Southern blackberry</name>
    <dbReference type="NCBI Taxonomy" id="59490"/>
    <lineage>
        <taxon>Eukaryota</taxon>
        <taxon>Viridiplantae</taxon>
        <taxon>Streptophyta</taxon>
        <taxon>Embryophyta</taxon>
        <taxon>Tracheophyta</taxon>
        <taxon>Spermatophyta</taxon>
        <taxon>Magnoliopsida</taxon>
        <taxon>eudicotyledons</taxon>
        <taxon>Gunneridae</taxon>
        <taxon>Pentapetalae</taxon>
        <taxon>rosids</taxon>
        <taxon>fabids</taxon>
        <taxon>Rosales</taxon>
        <taxon>Rosaceae</taxon>
        <taxon>Rosoideae</taxon>
        <taxon>Rosoideae incertae sedis</taxon>
        <taxon>Rubus</taxon>
    </lineage>
</organism>
<reference evidence="9 10" key="1">
    <citation type="journal article" date="2023" name="G3 (Bethesda)">
        <title>A chromosome-length genome assembly and annotation of blackberry (Rubus argutus, cv. 'Hillquist').</title>
        <authorList>
            <person name="Bruna T."/>
            <person name="Aryal R."/>
            <person name="Dudchenko O."/>
            <person name="Sargent D.J."/>
            <person name="Mead D."/>
            <person name="Buti M."/>
            <person name="Cavallini A."/>
            <person name="Hytonen T."/>
            <person name="Andres J."/>
            <person name="Pham M."/>
            <person name="Weisz D."/>
            <person name="Mascagni F."/>
            <person name="Usai G."/>
            <person name="Natali L."/>
            <person name="Bassil N."/>
            <person name="Fernandez G.E."/>
            <person name="Lomsadze A."/>
            <person name="Armour M."/>
            <person name="Olukolu B."/>
            <person name="Poorten T."/>
            <person name="Britton C."/>
            <person name="Davik J."/>
            <person name="Ashrafi H."/>
            <person name="Aiden E.L."/>
            <person name="Borodovsky M."/>
            <person name="Worthington M."/>
        </authorList>
    </citation>
    <scope>NUCLEOTIDE SEQUENCE [LARGE SCALE GENOMIC DNA]</scope>
    <source>
        <strain evidence="9">PI 553951</strain>
    </source>
</reference>
<evidence type="ECO:0000256" key="4">
    <source>
        <dbReference type="ARBA" id="ARBA00022963"/>
    </source>
</evidence>
<evidence type="ECO:0000256" key="3">
    <source>
        <dbReference type="ARBA" id="ARBA00022801"/>
    </source>
</evidence>
<dbReference type="GO" id="GO:0009395">
    <property type="term" value="P:phospholipid catabolic process"/>
    <property type="evidence" value="ECO:0007669"/>
    <property type="project" value="TreeGrafter"/>
</dbReference>
<dbReference type="InterPro" id="IPR025202">
    <property type="entry name" value="PLD-like_dom"/>
</dbReference>
<dbReference type="PANTHER" id="PTHR18896:SF133">
    <property type="entry name" value="PHOSPHOLIPASE D ZETA 2"/>
    <property type="match status" value="1"/>
</dbReference>
<feature type="domain" description="PH" evidence="7">
    <location>
        <begin position="199"/>
        <end position="326"/>
    </location>
</feature>
<name>A0AAW1W8X1_RUBAR</name>
<keyword evidence="10" id="KW-1185">Reference proteome</keyword>
<comment type="similarity">
    <text evidence="6">Belongs to the phospholipase D family.</text>
</comment>
<dbReference type="CDD" id="cd09141">
    <property type="entry name" value="PLDc_vPLD1_2_yPLD_like_2"/>
    <property type="match status" value="1"/>
</dbReference>
<dbReference type="Pfam" id="PF13091">
    <property type="entry name" value="PLDc_2"/>
    <property type="match status" value="1"/>
</dbReference>
<feature type="domain" description="PLD phosphodiesterase" evidence="8">
    <location>
        <begin position="894"/>
        <end position="921"/>
    </location>
</feature>
<protein>
    <recommendedName>
        <fullName evidence="6">Phospholipase</fullName>
        <ecNumber evidence="6">3.1.4.4</ecNumber>
    </recommendedName>
</protein>
<evidence type="ECO:0000256" key="2">
    <source>
        <dbReference type="ARBA" id="ARBA00022737"/>
    </source>
</evidence>
<evidence type="ECO:0000256" key="6">
    <source>
        <dbReference type="PIRNR" id="PIRNR009376"/>
    </source>
</evidence>